<accession>A0A914DR47</accession>
<organism evidence="2 3">
    <name type="scientific">Acrobeloides nanus</name>
    <dbReference type="NCBI Taxonomy" id="290746"/>
    <lineage>
        <taxon>Eukaryota</taxon>
        <taxon>Metazoa</taxon>
        <taxon>Ecdysozoa</taxon>
        <taxon>Nematoda</taxon>
        <taxon>Chromadorea</taxon>
        <taxon>Rhabditida</taxon>
        <taxon>Tylenchina</taxon>
        <taxon>Cephalobomorpha</taxon>
        <taxon>Cephaloboidea</taxon>
        <taxon>Cephalobidae</taxon>
        <taxon>Acrobeloides</taxon>
    </lineage>
</organism>
<dbReference type="WBParaSite" id="ACRNAN_scaffold3573.g8549.t1">
    <property type="protein sequence ID" value="ACRNAN_scaffold3573.g8549.t1"/>
    <property type="gene ID" value="ACRNAN_scaffold3573.g8549"/>
</dbReference>
<evidence type="ECO:0000256" key="1">
    <source>
        <dbReference type="SAM" id="Phobius"/>
    </source>
</evidence>
<dbReference type="Proteomes" id="UP000887540">
    <property type="component" value="Unplaced"/>
</dbReference>
<dbReference type="AlphaFoldDB" id="A0A914DR47"/>
<keyword evidence="2" id="KW-1185">Reference proteome</keyword>
<keyword evidence="1" id="KW-0812">Transmembrane</keyword>
<reference evidence="3" key="1">
    <citation type="submission" date="2022-11" db="UniProtKB">
        <authorList>
            <consortium name="WormBaseParasite"/>
        </authorList>
    </citation>
    <scope>IDENTIFICATION</scope>
</reference>
<name>A0A914DR47_9BILA</name>
<keyword evidence="1" id="KW-0472">Membrane</keyword>
<sequence>MDYVRNNYPYVDGMQDRFSCGGVMLSKPWTRVFLASVAIELLIYFIAGVGGTVWMIYKHRKKFNMTDQQVIKKQRELTTALLFQVFGV</sequence>
<evidence type="ECO:0000313" key="2">
    <source>
        <dbReference type="Proteomes" id="UP000887540"/>
    </source>
</evidence>
<protein>
    <submittedName>
        <fullName evidence="3">Uncharacterized protein</fullName>
    </submittedName>
</protein>
<proteinExistence type="predicted"/>
<keyword evidence="1" id="KW-1133">Transmembrane helix</keyword>
<feature type="transmembrane region" description="Helical" evidence="1">
    <location>
        <begin position="32"/>
        <end position="57"/>
    </location>
</feature>
<evidence type="ECO:0000313" key="3">
    <source>
        <dbReference type="WBParaSite" id="ACRNAN_scaffold3573.g8549.t1"/>
    </source>
</evidence>